<reference evidence="2" key="1">
    <citation type="submission" date="2020-09" db="EMBL/GenBank/DDBJ databases">
        <title>Whole genome shotgun sequence of Streptomyces xanthophaeus NBRC 12829.</title>
        <authorList>
            <person name="Komaki H."/>
            <person name="Tamura T."/>
        </authorList>
    </citation>
    <scope>NUCLEOTIDE SEQUENCE</scope>
    <source>
        <strain evidence="2">NBRC 12829</strain>
    </source>
</reference>
<comment type="caution">
    <text evidence="2">The sequence shown here is derived from an EMBL/GenBank/DDBJ whole genome shotgun (WGS) entry which is preliminary data.</text>
</comment>
<evidence type="ECO:0000256" key="1">
    <source>
        <dbReference type="SAM" id="Phobius"/>
    </source>
</evidence>
<keyword evidence="1" id="KW-1133">Transmembrane helix</keyword>
<keyword evidence="1" id="KW-0472">Membrane</keyword>
<feature type="transmembrane region" description="Helical" evidence="1">
    <location>
        <begin position="6"/>
        <end position="30"/>
    </location>
</feature>
<evidence type="ECO:0000313" key="2">
    <source>
        <dbReference type="EMBL" id="GHI89423.1"/>
    </source>
</evidence>
<dbReference type="RefSeq" id="WP_157853445.1">
    <property type="nucleotide sequence ID" value="NZ_BNEE01000006.1"/>
</dbReference>
<organism evidence="2 3">
    <name type="scientific">Streptomyces xanthophaeus</name>
    <dbReference type="NCBI Taxonomy" id="67385"/>
    <lineage>
        <taxon>Bacteria</taxon>
        <taxon>Bacillati</taxon>
        <taxon>Actinomycetota</taxon>
        <taxon>Actinomycetes</taxon>
        <taxon>Kitasatosporales</taxon>
        <taxon>Streptomycetaceae</taxon>
        <taxon>Streptomyces</taxon>
    </lineage>
</organism>
<dbReference type="EMBL" id="BNEE01000006">
    <property type="protein sequence ID" value="GHI89423.1"/>
    <property type="molecule type" value="Genomic_DNA"/>
</dbReference>
<sequence>MDEGLVAIVTAGVGLVGGLGGAAMGGLAAVRGARMGAETTARATLEQARAQERAQHDHWLRDERKRAAVLMLEAYDRFTIAASNVTRMFDLEIEASPDVWDAYATSMNEIRRAYFPLRLVGPARVHQAARVLWQLIEEYNEGIKEWADGIVTATDETRVGWQAREEQQRPALGRAHSDLIDAVSESLQGNDSAPRPN</sequence>
<protein>
    <submittedName>
        <fullName evidence="2">Uncharacterized protein</fullName>
    </submittedName>
</protein>
<evidence type="ECO:0000313" key="3">
    <source>
        <dbReference type="Proteomes" id="UP000600026"/>
    </source>
</evidence>
<accession>A0A919HAA0</accession>
<dbReference type="OrthoDB" id="4326361at2"/>
<gene>
    <name evidence="2" type="ORF">Sxan_67870</name>
</gene>
<keyword evidence="3" id="KW-1185">Reference proteome</keyword>
<dbReference type="Proteomes" id="UP000600026">
    <property type="component" value="Unassembled WGS sequence"/>
</dbReference>
<keyword evidence="1" id="KW-0812">Transmembrane</keyword>
<proteinExistence type="predicted"/>
<dbReference type="AlphaFoldDB" id="A0A919HAA0"/>
<name>A0A919HAA0_9ACTN</name>